<sequence length="2118" mass="234220">MELAAKRGGRIGRASWRGVAWRGVAFLSRRRRRLLAPWPEAEPAARGRRARQASELEEEEEACRRSLQQARVDLRRPTISCCCWMLASSCHANFCQPWLRAWLFSVASQPPSHPCDGPAPDEAQSAPVIGQTMWPCSAVAVVFVQPPSSRLVSSRLVSSHLVFHPRPIPMTSLDRLPTMEEKWKDGQVKEAVAAHPLSLTTPRRPRRRPSCWRITFVILALLAFAAFVGFAHVSYVGLQGFLHPTRRLAFTTISQPDAIGPQTERPLFGPDDRFDVLATVWLDVTDHLDAGRSLPRSPIDGTPLRVVEYPVSGPFRHKNRGRTRKEAVLFSQILFRQVSARDSKRHATVPLSVPIAPLYTASLGPASLRATFTVQDTLHPPPVNASAHGFRYAGGNTVYTPFPPMLPRIPELLNVDQLYVRSLNHALSRSGISVSLVNLLESRWARPATPSPDNSSIVSAPDARDRTTMMFDAAPDNLHFLRDPALAAAKQNLDRPAMRGRMPEFTDEERTVLLPHIATRSRVALVKDDHVYSQAMAVRVHLRTMQDFTNHCHSWSDARCERPYGLHSFEHSARLIDTRDPDATHQHFYAPFLAHNAMASAARHHRLLPSRAPASAFAEPDAPPLPPPPPPLTLKRSDDDDDQCRVPALDVDATGRFFQFDWDVYFSAHSLRKAVYVEEHAKAIRTLTAHRDKHVLEYGNEGDEQLVAYASPQDDSMWWWMAYMSGDAPHPDARQTRTVVYGVFAAVVLLPAYFLLQIGYWYTRTSTAGIYTDAQWVGVASLALRFGLRATKESSDLDPITAFFGTASSLAELAYVPWLLMTLLRVRKRGSRPTASSLPDWEPDRRRGRRSVWRRWLRLERRPLSRREKESLRVERVQIGNVRLAALAMVLMTLCILSPQLDVTVRERMGCPEHRSSTPSTGIDRLRDGLWNVVWAWSLTAQVGQLVFNQACGRYAGDFRLKAWSDFGSLVVGVAFQQLSLVSGWTDKREAVVVSDLVQLLVYGVAALQAWRFAGVVQGRRGGDGDDDGEGKEKEDEGNDGLRRRQHVQIRAARLPNRRPRACFCMQDRQAAGLAALRRRSKQARQRVGRRPGPSKVPPNRFGPSAGLASGRPSRRASESLAEPPQPGAWVQAQQASKSASSRCPGRPAMPSPHVGLLITIATSTVATTTSTVATTTSTVATTTSTVATTTSTLGASPISSFPPGPCRVIGTAPVEMVDQEDQHHVFHPSSHPRRSSSASASSGTRKASSLAKTCGRVTIAFLAIVGCVILAGLSFVAYGGLKGFLNPTRLHALNPSQADSFAASSAVRPLFGPDDRFDVLATVWLDVTHHLDSGLPLPPSPIDGRPLRVVEYFPPRTNSAPRKEAILYSDVLFHYVSASDSKRHHTLPLRVPIAPLYTPHLGPSSLRATFAIVDRRPRAAAALKDASTVYYSGAPLLPRTPDLLNLTDDHVSTIDHALSRTGVSVSLLNLLESPWSRVGPPSDDNSTAASAFGASAAYTSHRSNMMFDAAPDNLSFLRNVNFSLDAAAATAQGRQQQPGRLPEFTDLNRTIFLPHIATRSRIALVRDDAVFNEFVFDRNHLEAASELRFRCALDIMNCRRPYDFHSYEQWVQLADATDTTADGIAAPLQRFYTPFLAHNPMASAPRHHRLVPSRAPASAFAGGGAVTSAADSPAPIALKRYDDDHEQCRVPVLDVDPTGQFFQFDWNVYFSAHSLRKAIFGEDLAKAVYAQPERHTQPLEYDAEGDEQLVAYGSYQEDVYWSMIAYANGDAPHPDARQTRNLIAGVLSMGVVVPVHFLLNFAFWYTRTTTAGIYTDAHWIAVAAVGLQIIVQATDPNTWSDLDPVSAIFGGAWWLIGYAYVPWMLMTLLRLRRPSAVSGGPGGSGRRKRRGGWRQWLGLQQRPRSRRERESLRVERAEIGTGKLAAGAVDALRARSSRREYRANADQSMPDRRPALSDHPVSLQLAITVVTVFLLSSRLDVTLRRGLGCREMPPPGAPSMSRTDAIRAGVLDVTSVLFTVVQLGQLAFNWAHGTFAGEFRLSAWLSFGSLVALQAFDHLASLSGHAETRDPLMLSHLVELLVSAVAAYQAYWFGGVVQKRNEEEEEEDEGWEGHEKR</sequence>
<evidence type="ECO:0000256" key="1">
    <source>
        <dbReference type="SAM" id="MobiDB-lite"/>
    </source>
</evidence>
<dbReference type="EMBL" id="OOIP01000019">
    <property type="protein sequence ID" value="SPO40298.1"/>
    <property type="molecule type" value="Genomic_DNA"/>
</dbReference>
<feature type="transmembrane region" description="Helical" evidence="2">
    <location>
        <begin position="768"/>
        <end position="788"/>
    </location>
</feature>
<keyword evidence="2" id="KW-0812">Transmembrane</keyword>
<feature type="region of interest" description="Disordered" evidence="1">
    <location>
        <begin position="1019"/>
        <end position="1046"/>
    </location>
</feature>
<feature type="transmembrane region" description="Helical" evidence="2">
    <location>
        <begin position="1846"/>
        <end position="1866"/>
    </location>
</feature>
<feature type="transmembrane region" description="Helical" evidence="2">
    <location>
        <begin position="800"/>
        <end position="824"/>
    </location>
</feature>
<feature type="compositionally biased region" description="Basic residues" evidence="1">
    <location>
        <begin position="1077"/>
        <end position="1090"/>
    </location>
</feature>
<dbReference type="OrthoDB" id="2548253at2759"/>
<proteinExistence type="predicted"/>
<gene>
    <name evidence="3" type="ORF">PSFLO_05780</name>
</gene>
<dbReference type="Proteomes" id="UP000323386">
    <property type="component" value="Unassembled WGS sequence"/>
</dbReference>
<feature type="transmembrane region" description="Helical" evidence="2">
    <location>
        <begin position="214"/>
        <end position="238"/>
    </location>
</feature>
<accession>A0A5C3F744</accession>
<evidence type="ECO:0000313" key="4">
    <source>
        <dbReference type="Proteomes" id="UP000323386"/>
    </source>
</evidence>
<evidence type="ECO:0000313" key="3">
    <source>
        <dbReference type="EMBL" id="SPO40298.1"/>
    </source>
</evidence>
<feature type="transmembrane region" description="Helical" evidence="2">
    <location>
        <begin position="1783"/>
        <end position="1806"/>
    </location>
</feature>
<feature type="region of interest" description="Disordered" evidence="1">
    <location>
        <begin position="1224"/>
        <end position="1246"/>
    </location>
</feature>
<keyword evidence="2" id="KW-1133">Transmembrane helix</keyword>
<feature type="transmembrane region" description="Helical" evidence="2">
    <location>
        <begin position="1260"/>
        <end position="1282"/>
    </location>
</feature>
<feature type="region of interest" description="Disordered" evidence="1">
    <location>
        <begin position="615"/>
        <end position="641"/>
    </location>
</feature>
<protein>
    <submittedName>
        <fullName evidence="3">Uncharacterized protein</fullName>
    </submittedName>
</protein>
<feature type="transmembrane region" description="Helical" evidence="2">
    <location>
        <begin position="739"/>
        <end position="756"/>
    </location>
</feature>
<feature type="region of interest" description="Disordered" evidence="1">
    <location>
        <begin position="1075"/>
        <end position="1129"/>
    </location>
</feature>
<organism evidence="3 4">
    <name type="scientific">Pseudozyma flocculosa</name>
    <dbReference type="NCBI Taxonomy" id="84751"/>
    <lineage>
        <taxon>Eukaryota</taxon>
        <taxon>Fungi</taxon>
        <taxon>Dikarya</taxon>
        <taxon>Basidiomycota</taxon>
        <taxon>Ustilaginomycotina</taxon>
        <taxon>Ustilaginomycetes</taxon>
        <taxon>Ustilaginales</taxon>
        <taxon>Ustilaginaceae</taxon>
        <taxon>Pseudozyma</taxon>
    </lineage>
</organism>
<name>A0A5C3F744_9BASI</name>
<feature type="compositionally biased region" description="Basic and acidic residues" evidence="1">
    <location>
        <begin position="1031"/>
        <end position="1043"/>
    </location>
</feature>
<keyword evidence="4" id="KW-1185">Reference proteome</keyword>
<feature type="compositionally biased region" description="Pro residues" evidence="1">
    <location>
        <begin position="621"/>
        <end position="632"/>
    </location>
</feature>
<evidence type="ECO:0000256" key="2">
    <source>
        <dbReference type="SAM" id="Phobius"/>
    </source>
</evidence>
<reference evidence="3 4" key="1">
    <citation type="submission" date="2018-03" db="EMBL/GenBank/DDBJ databases">
        <authorList>
            <person name="Guldener U."/>
        </authorList>
    </citation>
    <scope>NUCLEOTIDE SEQUENCE [LARGE SCALE GENOMIC DNA]</scope>
    <source>
        <strain evidence="3 4">DAOM196992</strain>
    </source>
</reference>
<keyword evidence="2" id="KW-0472">Membrane</keyword>